<evidence type="ECO:0000256" key="1">
    <source>
        <dbReference type="RuleBase" id="RU362119"/>
    </source>
</evidence>
<dbReference type="PRINTS" id="PR01607">
    <property type="entry name" value="APYRASEFAMLY"/>
</dbReference>
<dbReference type="PANTHER" id="PTHR11575:SF24">
    <property type="entry name" value="5'-NUCLEOTIDASE"/>
    <property type="match status" value="1"/>
</dbReference>
<evidence type="ECO:0000313" key="2">
    <source>
        <dbReference type="EMBL" id="MEV4921618.1"/>
    </source>
</evidence>
<accession>A0ABV3IMK4</accession>
<dbReference type="InterPro" id="IPR006179">
    <property type="entry name" value="5_nucleotidase/apyrase"/>
</dbReference>
<reference evidence="2 3" key="1">
    <citation type="submission" date="2024-06" db="EMBL/GenBank/DDBJ databases">
        <title>The Natural Products Discovery Center: Release of the First 8490 Sequenced Strains for Exploring Actinobacteria Biosynthetic Diversity.</title>
        <authorList>
            <person name="Kalkreuter E."/>
            <person name="Kautsar S.A."/>
            <person name="Yang D."/>
            <person name="Bader C.D."/>
            <person name="Teijaro C.N."/>
            <person name="Fluegel L."/>
            <person name="Davis C.M."/>
            <person name="Simpson J.R."/>
            <person name="Lauterbach L."/>
            <person name="Steele A.D."/>
            <person name="Gui C."/>
            <person name="Meng S."/>
            <person name="Li G."/>
            <person name="Viehrig K."/>
            <person name="Ye F."/>
            <person name="Su P."/>
            <person name="Kiefer A.F."/>
            <person name="Nichols A."/>
            <person name="Cepeda A.J."/>
            <person name="Yan W."/>
            <person name="Fan B."/>
            <person name="Jiang Y."/>
            <person name="Adhikari A."/>
            <person name="Zheng C.-J."/>
            <person name="Schuster L."/>
            <person name="Cowan T.M."/>
            <person name="Smanski M.J."/>
            <person name="Chevrette M.G."/>
            <person name="De Carvalho L.P.S."/>
            <person name="Shen B."/>
        </authorList>
    </citation>
    <scope>NUCLEOTIDE SEQUENCE [LARGE SCALE GENOMIC DNA]</scope>
    <source>
        <strain evidence="2 3">NPDC053791</strain>
    </source>
</reference>
<dbReference type="SUPFAM" id="SSF56300">
    <property type="entry name" value="Metallo-dependent phosphatases"/>
    <property type="match status" value="1"/>
</dbReference>
<sequence length="412" mass="44249">MTGSRVLERIVATTDFHSAIDQATGMLHHLSQLRPASLIADCGDFFEGSGYYRLGGGTIERTLLAGLYDVLAPGNHGWPHHFEPGLHPLTVCANAVDDATGQPLFDRLRIFRIAGRRVAVTAVIGTDAFGDIPARQRRGHRVTDPVRALREVLLAHHHEADAWMVLSHSGFENDLALAAECPFLDIIFAGHCHSDHYAPEPVGDTLVVKGGELGVGYALAEPVGAGWAAHTCTFPTTPAPWPKDLAPAARQAAAVRERLNAPLGITAESYRGTVPDRHQILTEVAARLRSGLGVDAVVLNDTVLRPRKLGMVLTFGDLMAIEPFANQLAHARIPDVHRGDAVGLVAYLSERIGPVVTAPDPLPAGLTGVLTTDFLAENFLDGRMHQAGFSLGQAVRHVLTSHDSLSEGRHPR</sequence>
<dbReference type="RefSeq" id="WP_366086474.1">
    <property type="nucleotide sequence ID" value="NZ_JBFASG010000001.1"/>
</dbReference>
<keyword evidence="1" id="KW-0547">Nucleotide-binding</keyword>
<comment type="similarity">
    <text evidence="1">Belongs to the 5'-nucleotidase family.</text>
</comment>
<organism evidence="2 3">
    <name type="scientific">Streptomyces roseoverticillatus</name>
    <dbReference type="NCBI Taxonomy" id="66429"/>
    <lineage>
        <taxon>Bacteria</taxon>
        <taxon>Bacillati</taxon>
        <taxon>Actinomycetota</taxon>
        <taxon>Actinomycetes</taxon>
        <taxon>Kitasatosporales</taxon>
        <taxon>Streptomycetaceae</taxon>
        <taxon>Streptomyces</taxon>
    </lineage>
</organism>
<protein>
    <submittedName>
        <fullName evidence="2">Bifunctional metallophosphatase/5'-nucleotidase</fullName>
    </submittedName>
</protein>
<dbReference type="EMBL" id="JBFASG010000001">
    <property type="protein sequence ID" value="MEV4921618.1"/>
    <property type="molecule type" value="Genomic_DNA"/>
</dbReference>
<dbReference type="InterPro" id="IPR029052">
    <property type="entry name" value="Metallo-depent_PP-like"/>
</dbReference>
<keyword evidence="3" id="KW-1185">Reference proteome</keyword>
<evidence type="ECO:0000313" key="3">
    <source>
        <dbReference type="Proteomes" id="UP001552479"/>
    </source>
</evidence>
<name>A0ABV3IMK4_9ACTN</name>
<keyword evidence="1" id="KW-0378">Hydrolase</keyword>
<dbReference type="Proteomes" id="UP001552479">
    <property type="component" value="Unassembled WGS sequence"/>
</dbReference>
<dbReference type="PANTHER" id="PTHR11575">
    <property type="entry name" value="5'-NUCLEOTIDASE-RELATED"/>
    <property type="match status" value="1"/>
</dbReference>
<comment type="caution">
    <text evidence="2">The sequence shown here is derived from an EMBL/GenBank/DDBJ whole genome shotgun (WGS) entry which is preliminary data.</text>
</comment>
<proteinExistence type="inferred from homology"/>
<gene>
    <name evidence="2" type="ORF">AB0L03_01975</name>
</gene>
<dbReference type="Gene3D" id="3.60.21.10">
    <property type="match status" value="1"/>
</dbReference>